<comment type="caution">
    <text evidence="8">The sequence shown here is derived from an EMBL/GenBank/DDBJ whole genome shotgun (WGS) entry which is preliminary data.</text>
</comment>
<dbReference type="AlphaFoldDB" id="A0A1T0CHR2"/>
<dbReference type="Proteomes" id="UP000191094">
    <property type="component" value="Unassembled WGS sequence"/>
</dbReference>
<evidence type="ECO:0000259" key="6">
    <source>
        <dbReference type="Pfam" id="PF21981"/>
    </source>
</evidence>
<protein>
    <recommendedName>
        <fullName evidence="3">Regulatory protein RecX</fullName>
    </recommendedName>
</protein>
<accession>A0A1T0CHR2</accession>
<gene>
    <name evidence="8" type="ORF">B0682_04685</name>
</gene>
<evidence type="ECO:0000256" key="1">
    <source>
        <dbReference type="ARBA" id="ARBA00004496"/>
    </source>
</evidence>
<keyword evidence="9" id="KW-1185">Reference proteome</keyword>
<dbReference type="PANTHER" id="PTHR33602">
    <property type="entry name" value="REGULATORY PROTEIN RECX FAMILY PROTEIN"/>
    <property type="match status" value="1"/>
</dbReference>
<dbReference type="Pfam" id="PF21981">
    <property type="entry name" value="RecX_HTH3"/>
    <property type="match status" value="1"/>
</dbReference>
<feature type="compositionally biased region" description="Low complexity" evidence="5">
    <location>
        <begin position="18"/>
        <end position="37"/>
    </location>
</feature>
<comment type="similarity">
    <text evidence="2">Belongs to the RecX family.</text>
</comment>
<feature type="region of interest" description="Disordered" evidence="5">
    <location>
        <begin position="14"/>
        <end position="82"/>
    </location>
</feature>
<name>A0A1T0CHR2_9GAMM</name>
<dbReference type="PANTHER" id="PTHR33602:SF1">
    <property type="entry name" value="REGULATORY PROTEIN RECX FAMILY PROTEIN"/>
    <property type="match status" value="1"/>
</dbReference>
<evidence type="ECO:0000256" key="5">
    <source>
        <dbReference type="SAM" id="MobiDB-lite"/>
    </source>
</evidence>
<evidence type="ECO:0000313" key="9">
    <source>
        <dbReference type="Proteomes" id="UP000191094"/>
    </source>
</evidence>
<dbReference type="InterPro" id="IPR053925">
    <property type="entry name" value="RecX_HTH_3rd"/>
</dbReference>
<feature type="compositionally biased region" description="Polar residues" evidence="5">
    <location>
        <begin position="65"/>
        <end position="82"/>
    </location>
</feature>
<dbReference type="OrthoDB" id="7066780at2"/>
<reference evidence="8 9" key="1">
    <citation type="submission" date="2017-02" db="EMBL/GenBank/DDBJ databases">
        <title>Draft genome sequence of Moraxella lincolnii CCUG 9405T type strain.</title>
        <authorList>
            <person name="Salva-Serra F."/>
            <person name="Engstrom-Jakobsson H."/>
            <person name="Thorell K."/>
            <person name="Jaen-Luchoro D."/>
            <person name="Gonzales-Siles L."/>
            <person name="Karlsson R."/>
            <person name="Yazdan S."/>
            <person name="Boulund F."/>
            <person name="Johnning A."/>
            <person name="Engstrand L."/>
            <person name="Kristiansson E."/>
            <person name="Moore E."/>
        </authorList>
    </citation>
    <scope>NUCLEOTIDE SEQUENCE [LARGE SCALE GENOMIC DNA]</scope>
    <source>
        <strain evidence="8 9">CCUG 9405</strain>
    </source>
</reference>
<dbReference type="InterPro" id="IPR053926">
    <property type="entry name" value="RecX_HTH_1st"/>
</dbReference>
<dbReference type="EMBL" id="MUYT01000004">
    <property type="protein sequence ID" value="OOS21896.1"/>
    <property type="molecule type" value="Genomic_DNA"/>
</dbReference>
<proteinExistence type="inferred from homology"/>
<sequence length="304" mass="34779">MQIKTLADILADKQQFHNSQTQNAQTHNSQTNNSQKNSQEKSQTKNSQTKNTRAKKSQSTKKPSDNQTANNTKNSRTTIKPTLSIQDILQQVKEKTPTCNTATDDDVLDNLPTALTAYLKTPEQREAEREHIKADSRLRWLAFYYLSIREHSRQELKDKLIAKQQNPDKVDALLDEFAEKGHQSEQRAAIMLIKESIRKGRGRRRIEHDFRQRKLDLPANIDEIIELAQSESQSFADYVADGGEQVNWLALAVEARVKKYGNAIPTKPKDKAKQLRFLQYRGFKAGVCYQAIKLNMQSLDDLTP</sequence>
<feature type="domain" description="RecX first three-helical" evidence="7">
    <location>
        <begin position="142"/>
        <end position="176"/>
    </location>
</feature>
<evidence type="ECO:0000259" key="7">
    <source>
        <dbReference type="Pfam" id="PF21982"/>
    </source>
</evidence>
<dbReference type="Pfam" id="PF21982">
    <property type="entry name" value="RecX_HTH1"/>
    <property type="match status" value="1"/>
</dbReference>
<organism evidence="8 9">
    <name type="scientific">Lwoffella lincolnii</name>
    <dbReference type="NCBI Taxonomy" id="90241"/>
    <lineage>
        <taxon>Bacteria</taxon>
        <taxon>Pseudomonadati</taxon>
        <taxon>Pseudomonadota</taxon>
        <taxon>Gammaproteobacteria</taxon>
        <taxon>Moraxellales</taxon>
        <taxon>Moraxellaceae</taxon>
        <taxon>Lwoffella</taxon>
    </lineage>
</organism>
<dbReference type="GO" id="GO:0005737">
    <property type="term" value="C:cytoplasm"/>
    <property type="evidence" value="ECO:0007669"/>
    <property type="project" value="UniProtKB-SubCell"/>
</dbReference>
<dbReference type="InterPro" id="IPR003783">
    <property type="entry name" value="Regulatory_RecX"/>
</dbReference>
<dbReference type="GO" id="GO:0006282">
    <property type="term" value="P:regulation of DNA repair"/>
    <property type="evidence" value="ECO:0007669"/>
    <property type="project" value="InterPro"/>
</dbReference>
<dbReference type="Gene3D" id="1.10.10.10">
    <property type="entry name" value="Winged helix-like DNA-binding domain superfamily/Winged helix DNA-binding domain"/>
    <property type="match status" value="2"/>
</dbReference>
<evidence type="ECO:0000256" key="2">
    <source>
        <dbReference type="ARBA" id="ARBA00009695"/>
    </source>
</evidence>
<evidence type="ECO:0000256" key="4">
    <source>
        <dbReference type="ARBA" id="ARBA00022490"/>
    </source>
</evidence>
<dbReference type="RefSeq" id="WP_078306887.1">
    <property type="nucleotide sequence ID" value="NZ_MUYT01000004.1"/>
</dbReference>
<feature type="domain" description="RecX third three-helical" evidence="6">
    <location>
        <begin position="249"/>
        <end position="292"/>
    </location>
</feature>
<evidence type="ECO:0000256" key="3">
    <source>
        <dbReference type="ARBA" id="ARBA00018111"/>
    </source>
</evidence>
<comment type="subcellular location">
    <subcellularLocation>
        <location evidence="1">Cytoplasm</location>
    </subcellularLocation>
</comment>
<dbReference type="STRING" id="90241.B0682_04685"/>
<dbReference type="InterPro" id="IPR036388">
    <property type="entry name" value="WH-like_DNA-bd_sf"/>
</dbReference>
<keyword evidence="4" id="KW-0963">Cytoplasm</keyword>
<evidence type="ECO:0000313" key="8">
    <source>
        <dbReference type="EMBL" id="OOS21896.1"/>
    </source>
</evidence>